<sequence length="388" mass="44650">MDALPAQTELCKVCGASSNLYRFGIFCCRACCAFFRRSVAQNKHYNCKHKNRCIIDQEGMRNACRACRMRRCYEVGMKPEELCLPQNNSSTGSASTSLPCISNDLGYQNGSTMFLDSHSPIPNRQYPILKRLSHHFQSLSRAQKSLYTVENPQMMFAEVLKPITKPEYMRFESASFTLIHSIIMETMDLFGDFVQEEWAAFTRPYVTKYATLHKAFITSQTTQNPEGTVRISTHYGYYLDKDSLKHFYKAPQYLEERIKIVTPIIQQVRQLADRLIEVQLREIEAAALCAIMLFEYMRRNGQLDDRALQRKEALYAEIHANLIETYGLEAAGVRLISIMPFIVDIAEIQVLFKELVMMSRIFIPPEPDDQECKANTIWANEECAAQWG</sequence>
<dbReference type="PANTHER" id="PTHR46011:SF32">
    <property type="entry name" value="NUCLEAR HORMONE RECEPTOR FAMILY"/>
    <property type="match status" value="1"/>
</dbReference>
<comment type="similarity">
    <text evidence="2">Belongs to the nuclear hormone receptor family.</text>
</comment>
<name>A0AAD4QW48_9BILA</name>
<dbReference type="InterPro" id="IPR000536">
    <property type="entry name" value="Nucl_hrmn_rcpt_lig-bd"/>
</dbReference>
<keyword evidence="13" id="KW-1185">Reference proteome</keyword>
<dbReference type="Proteomes" id="UP001201812">
    <property type="component" value="Unassembled WGS sequence"/>
</dbReference>
<keyword evidence="10" id="KW-0539">Nucleus</keyword>
<dbReference type="PROSITE" id="PS00028">
    <property type="entry name" value="ZINC_FINGER_C2H2_1"/>
    <property type="match status" value="1"/>
</dbReference>
<comment type="subcellular location">
    <subcellularLocation>
        <location evidence="1">Nucleus</location>
    </subcellularLocation>
</comment>
<keyword evidence="7" id="KW-0238">DNA-binding</keyword>
<evidence type="ECO:0000256" key="10">
    <source>
        <dbReference type="ARBA" id="ARBA00023242"/>
    </source>
</evidence>
<dbReference type="SUPFAM" id="SSF48508">
    <property type="entry name" value="Nuclear receptor ligand-binding domain"/>
    <property type="match status" value="1"/>
</dbReference>
<dbReference type="GO" id="GO:0003700">
    <property type="term" value="F:DNA-binding transcription factor activity"/>
    <property type="evidence" value="ECO:0007669"/>
    <property type="project" value="InterPro"/>
</dbReference>
<evidence type="ECO:0000256" key="7">
    <source>
        <dbReference type="ARBA" id="ARBA00023125"/>
    </source>
</evidence>
<accession>A0AAD4QW48</accession>
<keyword evidence="5" id="KW-0862">Zinc</keyword>
<dbReference type="Pfam" id="PF00104">
    <property type="entry name" value="Hormone_recep"/>
    <property type="match status" value="1"/>
</dbReference>
<proteinExistence type="inferred from homology"/>
<evidence type="ECO:0000256" key="5">
    <source>
        <dbReference type="ARBA" id="ARBA00022833"/>
    </source>
</evidence>
<dbReference type="GO" id="GO:0006357">
    <property type="term" value="P:regulation of transcription by RNA polymerase II"/>
    <property type="evidence" value="ECO:0007669"/>
    <property type="project" value="TreeGrafter"/>
</dbReference>
<dbReference type="PROSITE" id="PS51030">
    <property type="entry name" value="NUCLEAR_REC_DBD_2"/>
    <property type="match status" value="1"/>
</dbReference>
<keyword evidence="6" id="KW-0805">Transcription regulation</keyword>
<dbReference type="InterPro" id="IPR001628">
    <property type="entry name" value="Znf_hrmn_rcpt"/>
</dbReference>
<keyword evidence="9" id="KW-0675">Receptor</keyword>
<dbReference type="GO" id="GO:0000978">
    <property type="term" value="F:RNA polymerase II cis-regulatory region sequence-specific DNA binding"/>
    <property type="evidence" value="ECO:0007669"/>
    <property type="project" value="InterPro"/>
</dbReference>
<dbReference type="InterPro" id="IPR013087">
    <property type="entry name" value="Znf_C2H2_type"/>
</dbReference>
<dbReference type="Pfam" id="PF00105">
    <property type="entry name" value="zf-C4"/>
    <property type="match status" value="1"/>
</dbReference>
<dbReference type="PANTHER" id="PTHR46011">
    <property type="entry name" value="NUCLEAR HORMONE RECEPTOR FAMILY MEMBER NHR-86-RELATED"/>
    <property type="match status" value="1"/>
</dbReference>
<dbReference type="CDD" id="cd06960">
    <property type="entry name" value="NR_DBD_HNF4A"/>
    <property type="match status" value="1"/>
</dbReference>
<organism evidence="12 13">
    <name type="scientific">Ditylenchus destructor</name>
    <dbReference type="NCBI Taxonomy" id="166010"/>
    <lineage>
        <taxon>Eukaryota</taxon>
        <taxon>Metazoa</taxon>
        <taxon>Ecdysozoa</taxon>
        <taxon>Nematoda</taxon>
        <taxon>Chromadorea</taxon>
        <taxon>Rhabditida</taxon>
        <taxon>Tylenchina</taxon>
        <taxon>Tylenchomorpha</taxon>
        <taxon>Sphaerularioidea</taxon>
        <taxon>Anguinidae</taxon>
        <taxon>Anguininae</taxon>
        <taxon>Ditylenchus</taxon>
    </lineage>
</organism>
<evidence type="ECO:0000256" key="8">
    <source>
        <dbReference type="ARBA" id="ARBA00023163"/>
    </source>
</evidence>
<evidence type="ECO:0000259" key="11">
    <source>
        <dbReference type="PROSITE" id="PS51030"/>
    </source>
</evidence>
<dbReference type="InterPro" id="IPR049636">
    <property type="entry name" value="HNF4-like_DBD"/>
</dbReference>
<feature type="domain" description="Nuclear receptor" evidence="11">
    <location>
        <begin position="8"/>
        <end position="84"/>
    </location>
</feature>
<dbReference type="PRINTS" id="PR00047">
    <property type="entry name" value="STROIDFINGER"/>
</dbReference>
<keyword evidence="4" id="KW-0863">Zinc-finger</keyword>
<reference evidence="12" key="1">
    <citation type="submission" date="2022-01" db="EMBL/GenBank/DDBJ databases">
        <title>Genome Sequence Resource for Two Populations of Ditylenchus destructor, the Migratory Endoparasitic Phytonematode.</title>
        <authorList>
            <person name="Zhang H."/>
            <person name="Lin R."/>
            <person name="Xie B."/>
        </authorList>
    </citation>
    <scope>NUCLEOTIDE SEQUENCE</scope>
    <source>
        <strain evidence="12">BazhouSP</strain>
    </source>
</reference>
<protein>
    <submittedName>
        <fullName evidence="12">Zinc finger, c4 type (Two domains) domain-containing protein</fullName>
    </submittedName>
</protein>
<dbReference type="InterPro" id="IPR013088">
    <property type="entry name" value="Znf_NHR/GATA"/>
</dbReference>
<evidence type="ECO:0000313" key="13">
    <source>
        <dbReference type="Proteomes" id="UP001201812"/>
    </source>
</evidence>
<evidence type="ECO:0000313" key="12">
    <source>
        <dbReference type="EMBL" id="KAI1693753.1"/>
    </source>
</evidence>
<dbReference type="GO" id="GO:0008270">
    <property type="term" value="F:zinc ion binding"/>
    <property type="evidence" value="ECO:0007669"/>
    <property type="project" value="UniProtKB-KW"/>
</dbReference>
<keyword evidence="8" id="KW-0804">Transcription</keyword>
<comment type="caution">
    <text evidence="12">The sequence shown here is derived from an EMBL/GenBank/DDBJ whole genome shotgun (WGS) entry which is preliminary data.</text>
</comment>
<evidence type="ECO:0000256" key="6">
    <source>
        <dbReference type="ARBA" id="ARBA00023015"/>
    </source>
</evidence>
<dbReference type="SUPFAM" id="SSF57716">
    <property type="entry name" value="Glucocorticoid receptor-like (DNA-binding domain)"/>
    <property type="match status" value="1"/>
</dbReference>
<dbReference type="AlphaFoldDB" id="A0AAD4QW48"/>
<evidence type="ECO:0000256" key="2">
    <source>
        <dbReference type="ARBA" id="ARBA00005993"/>
    </source>
</evidence>
<keyword evidence="3" id="KW-0479">Metal-binding</keyword>
<dbReference type="Gene3D" id="3.30.50.10">
    <property type="entry name" value="Erythroid Transcription Factor GATA-1, subunit A"/>
    <property type="match status" value="1"/>
</dbReference>
<evidence type="ECO:0000256" key="3">
    <source>
        <dbReference type="ARBA" id="ARBA00022723"/>
    </source>
</evidence>
<evidence type="ECO:0000256" key="9">
    <source>
        <dbReference type="ARBA" id="ARBA00023170"/>
    </source>
</evidence>
<dbReference type="InterPro" id="IPR035500">
    <property type="entry name" value="NHR-like_dom_sf"/>
</dbReference>
<dbReference type="SMART" id="SM00399">
    <property type="entry name" value="ZnF_C4"/>
    <property type="match status" value="1"/>
</dbReference>
<dbReference type="EMBL" id="JAKKPZ010000589">
    <property type="protein sequence ID" value="KAI1693753.1"/>
    <property type="molecule type" value="Genomic_DNA"/>
</dbReference>
<dbReference type="GO" id="GO:0005634">
    <property type="term" value="C:nucleus"/>
    <property type="evidence" value="ECO:0007669"/>
    <property type="project" value="UniProtKB-SubCell"/>
</dbReference>
<evidence type="ECO:0000256" key="4">
    <source>
        <dbReference type="ARBA" id="ARBA00022771"/>
    </source>
</evidence>
<evidence type="ECO:0000256" key="1">
    <source>
        <dbReference type="ARBA" id="ARBA00004123"/>
    </source>
</evidence>
<gene>
    <name evidence="12" type="ORF">DdX_20495</name>
</gene>